<protein>
    <submittedName>
        <fullName evidence="1">Uncharacterized protein</fullName>
    </submittedName>
</protein>
<organism evidence="1">
    <name type="scientific">Arundo donax</name>
    <name type="common">Giant reed</name>
    <name type="synonym">Donax arundinaceus</name>
    <dbReference type="NCBI Taxonomy" id="35708"/>
    <lineage>
        <taxon>Eukaryota</taxon>
        <taxon>Viridiplantae</taxon>
        <taxon>Streptophyta</taxon>
        <taxon>Embryophyta</taxon>
        <taxon>Tracheophyta</taxon>
        <taxon>Spermatophyta</taxon>
        <taxon>Magnoliopsida</taxon>
        <taxon>Liliopsida</taxon>
        <taxon>Poales</taxon>
        <taxon>Poaceae</taxon>
        <taxon>PACMAD clade</taxon>
        <taxon>Arundinoideae</taxon>
        <taxon>Arundineae</taxon>
        <taxon>Arundo</taxon>
    </lineage>
</organism>
<dbReference type="AlphaFoldDB" id="A0A0A9E8V8"/>
<name>A0A0A9E8V8_ARUDO</name>
<reference evidence="1" key="2">
    <citation type="journal article" date="2015" name="Data Brief">
        <title>Shoot transcriptome of the giant reed, Arundo donax.</title>
        <authorList>
            <person name="Barrero R.A."/>
            <person name="Guerrero F.D."/>
            <person name="Moolhuijzen P."/>
            <person name="Goolsby J.A."/>
            <person name="Tidwell J."/>
            <person name="Bellgard S.E."/>
            <person name="Bellgard M.I."/>
        </authorList>
    </citation>
    <scope>NUCLEOTIDE SEQUENCE</scope>
    <source>
        <tissue evidence="1">Shoot tissue taken approximately 20 cm above the soil surface</tissue>
    </source>
</reference>
<dbReference type="EMBL" id="GBRH01202432">
    <property type="protein sequence ID" value="JAD95463.1"/>
    <property type="molecule type" value="Transcribed_RNA"/>
</dbReference>
<proteinExistence type="predicted"/>
<reference evidence="1" key="1">
    <citation type="submission" date="2014-09" db="EMBL/GenBank/DDBJ databases">
        <authorList>
            <person name="Magalhaes I.L.F."/>
            <person name="Oliveira U."/>
            <person name="Santos F.R."/>
            <person name="Vidigal T.H.D.A."/>
            <person name="Brescovit A.D."/>
            <person name="Santos A.J."/>
        </authorList>
    </citation>
    <scope>NUCLEOTIDE SEQUENCE</scope>
    <source>
        <tissue evidence="1">Shoot tissue taken approximately 20 cm above the soil surface</tissue>
    </source>
</reference>
<accession>A0A0A9E8V8</accession>
<sequence>MKDLGKMICFLMRYIIYQLLSCHLIQTLRGVMVVEFELQIPFNFPFNYLACLIYIDAKTKFWVI</sequence>
<evidence type="ECO:0000313" key="1">
    <source>
        <dbReference type="EMBL" id="JAD95463.1"/>
    </source>
</evidence>